<evidence type="ECO:0008006" key="2">
    <source>
        <dbReference type="Google" id="ProtNLM"/>
    </source>
</evidence>
<dbReference type="EMBL" id="CADCTU010000573">
    <property type="protein sequence ID" value="CAA9332834.1"/>
    <property type="molecule type" value="Genomic_DNA"/>
</dbReference>
<dbReference type="PANTHER" id="PTHR34309">
    <property type="entry name" value="SLR1406 PROTEIN"/>
    <property type="match status" value="1"/>
</dbReference>
<organism evidence="1">
    <name type="scientific">uncultured Gemmatimonadaceae bacterium</name>
    <dbReference type="NCBI Taxonomy" id="246130"/>
    <lineage>
        <taxon>Bacteria</taxon>
        <taxon>Pseudomonadati</taxon>
        <taxon>Gemmatimonadota</taxon>
        <taxon>Gemmatimonadia</taxon>
        <taxon>Gemmatimonadales</taxon>
        <taxon>Gemmatimonadaceae</taxon>
        <taxon>environmental samples</taxon>
    </lineage>
</organism>
<dbReference type="SUPFAM" id="SSF143744">
    <property type="entry name" value="GlcG-like"/>
    <property type="match status" value="1"/>
</dbReference>
<dbReference type="AlphaFoldDB" id="A0A6J4LJZ7"/>
<reference evidence="1" key="1">
    <citation type="submission" date="2020-02" db="EMBL/GenBank/DDBJ databases">
        <authorList>
            <person name="Meier V. D."/>
        </authorList>
    </citation>
    <scope>NUCLEOTIDE SEQUENCE</scope>
    <source>
        <strain evidence="1">AVDCRST_MAG11</strain>
    </source>
</reference>
<dbReference type="InterPro" id="IPR005624">
    <property type="entry name" value="PduO/GlcC-like"/>
</dbReference>
<dbReference type="InterPro" id="IPR038084">
    <property type="entry name" value="PduO/GlcC-like_sf"/>
</dbReference>
<dbReference type="PANTHER" id="PTHR34309:SF1">
    <property type="entry name" value="PROTEIN GLCG"/>
    <property type="match status" value="1"/>
</dbReference>
<evidence type="ECO:0000313" key="1">
    <source>
        <dbReference type="EMBL" id="CAA9332834.1"/>
    </source>
</evidence>
<dbReference type="Gene3D" id="3.30.450.150">
    <property type="entry name" value="Haem-degrading domain"/>
    <property type="match status" value="1"/>
</dbReference>
<proteinExistence type="predicted"/>
<accession>A0A6J4LJZ7</accession>
<dbReference type="Pfam" id="PF03928">
    <property type="entry name" value="HbpS-like"/>
    <property type="match status" value="1"/>
</dbReference>
<sequence>MSAEGAQRAIAAALAEARTQKWNVSIAVVDAAGELMAFARMDGASLSSVDISRGKARTAARFRRPTRGLDSALSAGRYAILAFEGAVPVEGGVPIVVGEQVVGAVGVSGVTSAQDAQVARAGAAAVRP</sequence>
<dbReference type="InterPro" id="IPR052517">
    <property type="entry name" value="GlcG_carb_metab_protein"/>
</dbReference>
<gene>
    <name evidence="1" type="ORF">AVDCRST_MAG11-2554</name>
</gene>
<protein>
    <recommendedName>
        <fullName evidence="2">Heme-binding protein</fullName>
    </recommendedName>
</protein>
<name>A0A6J4LJZ7_9BACT</name>